<reference evidence="11 12" key="1">
    <citation type="journal article" date="2010" name="Vet. Microbiol.">
        <title>Production of haemolysins by strains of the Actinobacillus minor/porcitonsillarum complex.</title>
        <authorList>
            <person name="Arya G."/>
            <person name="Niven D.F."/>
        </authorList>
    </citation>
    <scope>NUCLEOTIDE SEQUENCE [LARGE SCALE GENOMIC DNA]</scope>
    <source>
        <strain evidence="11 12">NM305</strain>
    </source>
</reference>
<dbReference type="Proteomes" id="UP000005532">
    <property type="component" value="Unassembled WGS sequence"/>
</dbReference>
<keyword evidence="5" id="KW-0573">Peptidoglycan synthesis</keyword>
<feature type="transmembrane region" description="Helical" evidence="10">
    <location>
        <begin position="301"/>
        <end position="326"/>
    </location>
</feature>
<evidence type="ECO:0000256" key="5">
    <source>
        <dbReference type="ARBA" id="ARBA00022984"/>
    </source>
</evidence>
<keyword evidence="7 10" id="KW-0472">Membrane</keyword>
<evidence type="ECO:0000256" key="2">
    <source>
        <dbReference type="ARBA" id="ARBA00022475"/>
    </source>
</evidence>
<evidence type="ECO:0000313" key="11">
    <source>
        <dbReference type="EMBL" id="EER47348.1"/>
    </source>
</evidence>
<dbReference type="InterPro" id="IPR051050">
    <property type="entry name" value="Lipid_II_flippase_MurJ/MviN"/>
</dbReference>
<dbReference type="GO" id="GO:0034204">
    <property type="term" value="P:lipid translocation"/>
    <property type="evidence" value="ECO:0007669"/>
    <property type="project" value="TreeGrafter"/>
</dbReference>
<dbReference type="RefSeq" id="WP_005823554.1">
    <property type="nucleotide sequence ID" value="NZ_ACQL01000085.1"/>
</dbReference>
<feature type="transmembrane region" description="Helical" evidence="10">
    <location>
        <begin position="10"/>
        <end position="29"/>
    </location>
</feature>
<feature type="transmembrane region" description="Helical" evidence="10">
    <location>
        <begin position="439"/>
        <end position="459"/>
    </location>
</feature>
<comment type="function">
    <text evidence="8">Involved in peptidoglycan biosynthesis. Transports lipid-linked peptidoglycan precursors from the inner to the outer leaflet of the cytoplasmic membrane.</text>
</comment>
<keyword evidence="3 10" id="KW-0812">Transmembrane</keyword>
<dbReference type="PANTHER" id="PTHR47019">
    <property type="entry name" value="LIPID II FLIPPASE MURJ"/>
    <property type="match status" value="1"/>
</dbReference>
<feature type="transmembrane region" description="Helical" evidence="10">
    <location>
        <begin position="396"/>
        <end position="418"/>
    </location>
</feature>
<dbReference type="PROSITE" id="PS51257">
    <property type="entry name" value="PROKAR_LIPOPROTEIN"/>
    <property type="match status" value="1"/>
</dbReference>
<feature type="transmembrane region" description="Helical" evidence="10">
    <location>
        <begin position="225"/>
        <end position="247"/>
    </location>
</feature>
<dbReference type="GO" id="GO:0015648">
    <property type="term" value="F:lipid-linked peptidoglycan transporter activity"/>
    <property type="evidence" value="ECO:0007669"/>
    <property type="project" value="TreeGrafter"/>
</dbReference>
<keyword evidence="6 10" id="KW-1133">Transmembrane helix</keyword>
<feature type="transmembrane region" description="Helical" evidence="10">
    <location>
        <begin position="49"/>
        <end position="74"/>
    </location>
</feature>
<evidence type="ECO:0000256" key="6">
    <source>
        <dbReference type="ARBA" id="ARBA00022989"/>
    </source>
</evidence>
<feature type="transmembrane region" description="Helical" evidence="10">
    <location>
        <begin position="259"/>
        <end position="280"/>
    </location>
</feature>
<dbReference type="GO" id="GO:0005886">
    <property type="term" value="C:plasma membrane"/>
    <property type="evidence" value="ECO:0007669"/>
    <property type="project" value="UniProtKB-SubCell"/>
</dbReference>
<evidence type="ECO:0000256" key="3">
    <source>
        <dbReference type="ARBA" id="ARBA00022692"/>
    </source>
</evidence>
<dbReference type="PRINTS" id="PR01806">
    <property type="entry name" value="VIRFACTRMVIN"/>
</dbReference>
<dbReference type="GO" id="GO:0008360">
    <property type="term" value="P:regulation of cell shape"/>
    <property type="evidence" value="ECO:0007669"/>
    <property type="project" value="UniProtKB-KW"/>
</dbReference>
<comment type="similarity">
    <text evidence="9">Belongs to the MurJ/MviN family.</text>
</comment>
<protein>
    <submittedName>
        <fullName evidence="11">Putative teichoic acid/polysaccharide export protein</fullName>
    </submittedName>
</protein>
<evidence type="ECO:0000256" key="10">
    <source>
        <dbReference type="SAM" id="Phobius"/>
    </source>
</evidence>
<proteinExistence type="inferred from homology"/>
<keyword evidence="2" id="KW-1003">Cell membrane</keyword>
<evidence type="ECO:0000313" key="12">
    <source>
        <dbReference type="Proteomes" id="UP000005532"/>
    </source>
</evidence>
<dbReference type="AlphaFoldDB" id="C5S1B7"/>
<evidence type="ECO:0000256" key="7">
    <source>
        <dbReference type="ARBA" id="ARBA00023136"/>
    </source>
</evidence>
<comment type="caution">
    <text evidence="11">The sequence shown here is derived from an EMBL/GenBank/DDBJ whole genome shotgun (WGS) entry which is preliminary data.</text>
</comment>
<sequence length="492" mass="55748">MKESTNRKKVFQLITMILLTSCSQIVALYKSKFTAVTFGATDYMDAYNFSLGIASFVFSLVTAGITTIIIPAYVKKVSLRVVNTFITITYGSVILIALIILNFRIPFISFFTERGDNFVSIASTLLIISFIIQGITAFLAVTAAYYQCENRYNTPKFIVLLVNLFVLITLLFGEINNIRAYFSLLLIAALMNLILDIICAVTIGFRYTLCFDIKNKELMNMMKTFFPVLLASSVYQFQLVIGTTVATNLPEGQVTILSYSSQIITLVNAVIIGNLTTYVYPKILAKLEDICILSYFWDYCILFHAILMLIIAGFINVGLEFVSLLFLGGKFTQDNVNILYFCACVFIFSQQFYILIDLIYKYFYAHGNTKDTFRNSITASSLNIILTLFLVKFWGIYGIVLVSSLTGFFSLSTILLRFKKRFGLGIRFHFILLELGKNLFSMIGTVLIIQWMKSIYIIADTIISILVYGILSILVYVMLSLLLRTRIKQIRL</sequence>
<dbReference type="PANTHER" id="PTHR47019:SF1">
    <property type="entry name" value="LIPID II FLIPPASE MURJ"/>
    <property type="match status" value="1"/>
</dbReference>
<dbReference type="Pfam" id="PF03023">
    <property type="entry name" value="MurJ"/>
    <property type="match status" value="1"/>
</dbReference>
<feature type="transmembrane region" description="Helical" evidence="10">
    <location>
        <begin position="81"/>
        <end position="101"/>
    </location>
</feature>
<comment type="subcellular location">
    <subcellularLocation>
        <location evidence="1">Cell membrane</location>
        <topology evidence="1">Multi-pass membrane protein</topology>
    </subcellularLocation>
</comment>
<gene>
    <name evidence="11" type="ORF">AM305_08474</name>
</gene>
<feature type="transmembrane region" description="Helical" evidence="10">
    <location>
        <begin position="338"/>
        <end position="360"/>
    </location>
</feature>
<dbReference type="GO" id="GO:0009252">
    <property type="term" value="P:peptidoglycan biosynthetic process"/>
    <property type="evidence" value="ECO:0007669"/>
    <property type="project" value="UniProtKB-KW"/>
</dbReference>
<evidence type="ECO:0000256" key="9">
    <source>
        <dbReference type="ARBA" id="ARBA00061532"/>
    </source>
</evidence>
<name>C5S1B7_9PAST</name>
<accession>C5S1B7</accession>
<dbReference type="eggNOG" id="COG0728">
    <property type="taxonomic scope" value="Bacteria"/>
</dbReference>
<dbReference type="InterPro" id="IPR004268">
    <property type="entry name" value="MurJ"/>
</dbReference>
<evidence type="ECO:0000256" key="4">
    <source>
        <dbReference type="ARBA" id="ARBA00022960"/>
    </source>
</evidence>
<feature type="transmembrane region" description="Helical" evidence="10">
    <location>
        <begin position="157"/>
        <end position="175"/>
    </location>
</feature>
<organism evidence="11 12">
    <name type="scientific">Actinobacillus minor NM305</name>
    <dbReference type="NCBI Taxonomy" id="637911"/>
    <lineage>
        <taxon>Bacteria</taxon>
        <taxon>Pseudomonadati</taxon>
        <taxon>Pseudomonadota</taxon>
        <taxon>Gammaproteobacteria</taxon>
        <taxon>Pasteurellales</taxon>
        <taxon>Pasteurellaceae</taxon>
        <taxon>Actinobacillus</taxon>
    </lineage>
</organism>
<dbReference type="EMBL" id="ACQL01000085">
    <property type="protein sequence ID" value="EER47348.1"/>
    <property type="molecule type" value="Genomic_DNA"/>
</dbReference>
<feature type="transmembrane region" description="Helical" evidence="10">
    <location>
        <begin position="465"/>
        <end position="483"/>
    </location>
</feature>
<feature type="transmembrane region" description="Helical" evidence="10">
    <location>
        <begin position="121"/>
        <end position="145"/>
    </location>
</feature>
<evidence type="ECO:0000256" key="8">
    <source>
        <dbReference type="ARBA" id="ARBA00060041"/>
    </source>
</evidence>
<feature type="transmembrane region" description="Helical" evidence="10">
    <location>
        <begin position="181"/>
        <end position="205"/>
    </location>
</feature>
<keyword evidence="4" id="KW-0133">Cell shape</keyword>
<evidence type="ECO:0000256" key="1">
    <source>
        <dbReference type="ARBA" id="ARBA00004651"/>
    </source>
</evidence>